<feature type="region of interest" description="Disordered" evidence="1">
    <location>
        <begin position="212"/>
        <end position="234"/>
    </location>
</feature>
<dbReference type="EMBL" id="FUKJ01000051">
    <property type="protein sequence ID" value="SJM90049.1"/>
    <property type="molecule type" value="Genomic_DNA"/>
</dbReference>
<sequence>MASYKLEDGLYLYPTPAGAYYAIASNDTDKSRQFLCTLLQQQHTPLLNIANIKQLMNMDTEESCLDLLYHCQRLGWVQGINQPLHFPQEPLEKLLPGLLVKLSQTGKALLADNQGFYLASNGFPHEVAEELSALSAEIAVVYNRRSGVLIKNLGLASNAWAVIDATGNSKIGFWPIMIGAQRFHLVVSGPPNFNQPEFVSLIWVLTVRYSKTGSHDEPVSSNSTKTSHRKNKTQ</sequence>
<dbReference type="Proteomes" id="UP000195442">
    <property type="component" value="Unassembled WGS sequence"/>
</dbReference>
<name>A0A1R4H2H6_9GAMM</name>
<evidence type="ECO:0000313" key="2">
    <source>
        <dbReference type="EMBL" id="SJM90049.1"/>
    </source>
</evidence>
<evidence type="ECO:0000256" key="1">
    <source>
        <dbReference type="SAM" id="MobiDB-lite"/>
    </source>
</evidence>
<dbReference type="RefSeq" id="WP_256969445.1">
    <property type="nucleotide sequence ID" value="NZ_FUKJ01000051.1"/>
</dbReference>
<reference evidence="3" key="1">
    <citation type="submission" date="2017-02" db="EMBL/GenBank/DDBJ databases">
        <authorList>
            <person name="Daims H."/>
        </authorList>
    </citation>
    <scope>NUCLEOTIDE SEQUENCE [LARGE SCALE GENOMIC DNA]</scope>
</reference>
<accession>A0A1R4H2H6</accession>
<gene>
    <name evidence="2" type="ORF">CRENPOLYSF2_1440003</name>
</gene>
<dbReference type="SUPFAM" id="SSF103196">
    <property type="entry name" value="Roadblock/LC7 domain"/>
    <property type="match status" value="1"/>
</dbReference>
<organism evidence="2 3">
    <name type="scientific">Crenothrix polyspora</name>
    <dbReference type="NCBI Taxonomy" id="360316"/>
    <lineage>
        <taxon>Bacteria</taxon>
        <taxon>Pseudomonadati</taxon>
        <taxon>Pseudomonadota</taxon>
        <taxon>Gammaproteobacteria</taxon>
        <taxon>Methylococcales</taxon>
        <taxon>Crenotrichaceae</taxon>
        <taxon>Crenothrix</taxon>
    </lineage>
</organism>
<proteinExistence type="predicted"/>
<evidence type="ECO:0000313" key="3">
    <source>
        <dbReference type="Proteomes" id="UP000195442"/>
    </source>
</evidence>
<keyword evidence="3" id="KW-1185">Reference proteome</keyword>
<protein>
    <submittedName>
        <fullName evidence="2">Uncharacterized protein</fullName>
    </submittedName>
</protein>
<dbReference type="AlphaFoldDB" id="A0A1R4H2H6"/>